<dbReference type="EMBL" id="JBHSQH010000001">
    <property type="protein sequence ID" value="MFC5971004.1"/>
    <property type="molecule type" value="Genomic_DNA"/>
</dbReference>
<feature type="domain" description="Transcription regulator PadR N-terminal" evidence="1">
    <location>
        <begin position="29"/>
        <end position="90"/>
    </location>
</feature>
<evidence type="ECO:0000313" key="2">
    <source>
        <dbReference type="EMBL" id="MFC5971004.1"/>
    </source>
</evidence>
<dbReference type="AlphaFoldDB" id="A0ABD5RKU7"/>
<dbReference type="RefSeq" id="WP_247413918.1">
    <property type="nucleotide sequence ID" value="NZ_JALLGW010000001.1"/>
</dbReference>
<comment type="caution">
    <text evidence="2">The sequence shown here is derived from an EMBL/GenBank/DDBJ whole genome shotgun (WGS) entry which is preliminary data.</text>
</comment>
<dbReference type="InterPro" id="IPR036388">
    <property type="entry name" value="WH-like_DNA-bd_sf"/>
</dbReference>
<dbReference type="Proteomes" id="UP001596099">
    <property type="component" value="Unassembled WGS sequence"/>
</dbReference>
<gene>
    <name evidence="2" type="ORF">ACFPYI_06620</name>
</gene>
<name>A0ABD5RKU7_9EURY</name>
<evidence type="ECO:0000313" key="3">
    <source>
        <dbReference type="Proteomes" id="UP001596099"/>
    </source>
</evidence>
<evidence type="ECO:0000259" key="1">
    <source>
        <dbReference type="Pfam" id="PF03551"/>
    </source>
</evidence>
<dbReference type="Pfam" id="PF03551">
    <property type="entry name" value="PadR"/>
    <property type="match status" value="1"/>
</dbReference>
<dbReference type="InterPro" id="IPR005149">
    <property type="entry name" value="Tscrpt_reg_PadR_N"/>
</dbReference>
<dbReference type="InterPro" id="IPR036390">
    <property type="entry name" value="WH_DNA-bd_sf"/>
</dbReference>
<protein>
    <submittedName>
        <fullName evidence="2">Helix-turn-helix transcriptional regulator</fullName>
    </submittedName>
</protein>
<organism evidence="2 3">
    <name type="scientific">Halomarina salina</name>
    <dbReference type="NCBI Taxonomy" id="1872699"/>
    <lineage>
        <taxon>Archaea</taxon>
        <taxon>Methanobacteriati</taxon>
        <taxon>Methanobacteriota</taxon>
        <taxon>Stenosarchaea group</taxon>
        <taxon>Halobacteria</taxon>
        <taxon>Halobacteriales</taxon>
        <taxon>Natronomonadaceae</taxon>
        <taxon>Halomarina</taxon>
    </lineage>
</organism>
<keyword evidence="3" id="KW-1185">Reference proteome</keyword>
<accession>A0ABD5RKU7</accession>
<dbReference type="Gene3D" id="1.10.10.10">
    <property type="entry name" value="Winged helix-like DNA-binding domain superfamily/Winged helix DNA-binding domain"/>
    <property type="match status" value="1"/>
</dbReference>
<sequence>MSSETELNWTTLSGFERDVLQAAAALEAEEGATTGVALRQALERAGYDAVSHGRVYQNVNRLRQRGAMERVPVDGRSYHYRPTERGRRVARDHLDAVATVFGEA</sequence>
<reference evidence="2 3" key="1">
    <citation type="journal article" date="2019" name="Int. J. Syst. Evol. Microbiol.">
        <title>The Global Catalogue of Microorganisms (GCM) 10K type strain sequencing project: providing services to taxonomists for standard genome sequencing and annotation.</title>
        <authorList>
            <consortium name="The Broad Institute Genomics Platform"/>
            <consortium name="The Broad Institute Genome Sequencing Center for Infectious Disease"/>
            <person name="Wu L."/>
            <person name="Ma J."/>
        </authorList>
    </citation>
    <scope>NUCLEOTIDE SEQUENCE [LARGE SCALE GENOMIC DNA]</scope>
    <source>
        <strain evidence="2 3">CGMCC 1.12543</strain>
    </source>
</reference>
<dbReference type="SUPFAM" id="SSF46785">
    <property type="entry name" value="Winged helix' DNA-binding domain"/>
    <property type="match status" value="1"/>
</dbReference>
<proteinExistence type="predicted"/>